<protein>
    <submittedName>
        <fullName evidence="1">Uncharacterized protein</fullName>
    </submittedName>
</protein>
<evidence type="ECO:0000313" key="2">
    <source>
        <dbReference type="Proteomes" id="UP000054621"/>
    </source>
</evidence>
<dbReference type="AlphaFoldDB" id="A0A0W0YGR9"/>
<gene>
    <name evidence="1" type="ORF">Lsai_2231</name>
</gene>
<dbReference type="eggNOG" id="ENOG5031EWN">
    <property type="taxonomic scope" value="Bacteria"/>
</dbReference>
<dbReference type="RefSeq" id="WP_027270307.1">
    <property type="nucleotide sequence ID" value="NZ_CAAAJE010000006.1"/>
</dbReference>
<dbReference type="InterPro" id="IPR014347">
    <property type="entry name" value="Tautomerase/MIF_sf"/>
</dbReference>
<dbReference type="Proteomes" id="UP000054621">
    <property type="component" value="Unassembled WGS sequence"/>
</dbReference>
<accession>A0A0W0YGR9</accession>
<reference evidence="1 2" key="1">
    <citation type="submission" date="2015-11" db="EMBL/GenBank/DDBJ databases">
        <title>Genomic analysis of 38 Legionella species identifies large and diverse effector repertoires.</title>
        <authorList>
            <person name="Burstein D."/>
            <person name="Amaro F."/>
            <person name="Zusman T."/>
            <person name="Lifshitz Z."/>
            <person name="Cohen O."/>
            <person name="Gilbert J.A."/>
            <person name="Pupko T."/>
            <person name="Shuman H.A."/>
            <person name="Segal G."/>
        </authorList>
    </citation>
    <scope>NUCLEOTIDE SEQUENCE [LARGE SCALE GENOMIC DNA]</scope>
    <source>
        <strain evidence="1 2">Mt.St.Helens-4</strain>
    </source>
</reference>
<organism evidence="1 2">
    <name type="scientific">Legionella sainthelensi</name>
    <dbReference type="NCBI Taxonomy" id="28087"/>
    <lineage>
        <taxon>Bacteria</taxon>
        <taxon>Pseudomonadati</taxon>
        <taxon>Pseudomonadota</taxon>
        <taxon>Gammaproteobacteria</taxon>
        <taxon>Legionellales</taxon>
        <taxon>Legionellaceae</taxon>
        <taxon>Legionella</taxon>
    </lineage>
</organism>
<name>A0A0W0YGR9_9GAMM</name>
<dbReference type="EMBL" id="LNYV01000034">
    <property type="protein sequence ID" value="KTD56101.1"/>
    <property type="molecule type" value="Genomic_DNA"/>
</dbReference>
<sequence>MPQLTLTISQNINANLINFKSLFERIHNILRIVPNMDVNTAQGGVIQEIYSYIGFNNPKAAKVFLQLYWMENEERTAMKSDLGKALLEILQHSIVPEVEEQGLLCIPRVRIANLGGLNQSYFIGAA</sequence>
<dbReference type="STRING" id="28087.Lsai_2231"/>
<evidence type="ECO:0000313" key="1">
    <source>
        <dbReference type="EMBL" id="KTD56101.1"/>
    </source>
</evidence>
<dbReference type="PATRIC" id="fig|28087.4.peg.2403"/>
<proteinExistence type="predicted"/>
<comment type="caution">
    <text evidence="1">The sequence shown here is derived from an EMBL/GenBank/DDBJ whole genome shotgun (WGS) entry which is preliminary data.</text>
</comment>
<dbReference type="Gene3D" id="3.30.429.10">
    <property type="entry name" value="Macrophage Migration Inhibitory Factor"/>
    <property type="match status" value="1"/>
</dbReference>
<dbReference type="OrthoDB" id="5638933at2"/>